<evidence type="ECO:0000256" key="1">
    <source>
        <dbReference type="ARBA" id="ARBA00022603"/>
    </source>
</evidence>
<proteinExistence type="predicted"/>
<feature type="domain" description="Methyltransferase" evidence="4">
    <location>
        <begin position="51"/>
        <end position="147"/>
    </location>
</feature>
<dbReference type="PROSITE" id="PS51608">
    <property type="entry name" value="SAM_MT_UBIE"/>
    <property type="match status" value="1"/>
</dbReference>
<dbReference type="KEGG" id="kbs:EPA93_04955"/>
<dbReference type="OrthoDB" id="9787738at2"/>
<dbReference type="Proteomes" id="UP000290365">
    <property type="component" value="Chromosome"/>
</dbReference>
<evidence type="ECO:0000256" key="3">
    <source>
        <dbReference type="ARBA" id="ARBA00022691"/>
    </source>
</evidence>
<dbReference type="Gene3D" id="3.40.50.150">
    <property type="entry name" value="Vaccinia Virus protein VP39"/>
    <property type="match status" value="1"/>
</dbReference>
<dbReference type="GO" id="GO:0032259">
    <property type="term" value="P:methylation"/>
    <property type="evidence" value="ECO:0007669"/>
    <property type="project" value="UniProtKB-KW"/>
</dbReference>
<dbReference type="GO" id="GO:0008168">
    <property type="term" value="F:methyltransferase activity"/>
    <property type="evidence" value="ECO:0007669"/>
    <property type="project" value="UniProtKB-KW"/>
</dbReference>
<dbReference type="Pfam" id="PF13649">
    <property type="entry name" value="Methyltransf_25"/>
    <property type="match status" value="1"/>
</dbReference>
<keyword evidence="1 5" id="KW-0489">Methyltransferase</keyword>
<sequence>MLNDDARSRKAQIAHLYNKVATTYGMRGPNLFVPFGRWLVECMQLQAGERVLDVATGRGAVLFAAAEQVGPAGSVVGIDLAEQMIACTAEDIVQCGVQNAHVEQMDAEHLTFPAASFDHVICAYALFFFPNIERVLAEFFRVLRPGGKLGLSVPNTGDERWRWYTDLLEAYQRQYHISLDMGGPFLEDAKIVSLLRQAGFVDIDTRLQEYEFVYARKQDWWLSKWDEASRFPLERMPADVLERFKAQVFKRIDPLKQPDGIHYIRRTRAFLCVRGLPTKQK</sequence>
<evidence type="ECO:0000313" key="6">
    <source>
        <dbReference type="Proteomes" id="UP000290365"/>
    </source>
</evidence>
<dbReference type="EMBL" id="CP035758">
    <property type="protein sequence ID" value="QBD75384.1"/>
    <property type="molecule type" value="Genomic_DNA"/>
</dbReference>
<name>A0A4P6JJS5_KTERU</name>
<dbReference type="InterPro" id="IPR041698">
    <property type="entry name" value="Methyltransf_25"/>
</dbReference>
<keyword evidence="6" id="KW-1185">Reference proteome</keyword>
<dbReference type="PANTHER" id="PTHR43591:SF24">
    <property type="entry name" value="2-METHOXY-6-POLYPRENYL-1,4-BENZOQUINOL METHYLASE, MITOCHONDRIAL"/>
    <property type="match status" value="1"/>
</dbReference>
<organism evidence="5 6">
    <name type="scientific">Ktedonosporobacter rubrisoli</name>
    <dbReference type="NCBI Taxonomy" id="2509675"/>
    <lineage>
        <taxon>Bacteria</taxon>
        <taxon>Bacillati</taxon>
        <taxon>Chloroflexota</taxon>
        <taxon>Ktedonobacteria</taxon>
        <taxon>Ktedonobacterales</taxon>
        <taxon>Ktedonosporobacteraceae</taxon>
        <taxon>Ktedonosporobacter</taxon>
    </lineage>
</organism>
<dbReference type="CDD" id="cd02440">
    <property type="entry name" value="AdoMet_MTases"/>
    <property type="match status" value="1"/>
</dbReference>
<dbReference type="AlphaFoldDB" id="A0A4P6JJS5"/>
<evidence type="ECO:0000313" key="5">
    <source>
        <dbReference type="EMBL" id="QBD75384.1"/>
    </source>
</evidence>
<dbReference type="InterPro" id="IPR004033">
    <property type="entry name" value="UbiE/COQ5_MeTrFase"/>
</dbReference>
<evidence type="ECO:0000259" key="4">
    <source>
        <dbReference type="Pfam" id="PF13649"/>
    </source>
</evidence>
<evidence type="ECO:0000256" key="2">
    <source>
        <dbReference type="ARBA" id="ARBA00022679"/>
    </source>
</evidence>
<keyword evidence="2 5" id="KW-0808">Transferase</keyword>
<dbReference type="SUPFAM" id="SSF53335">
    <property type="entry name" value="S-adenosyl-L-methionine-dependent methyltransferases"/>
    <property type="match status" value="1"/>
</dbReference>
<accession>A0A4P6JJS5</accession>
<dbReference type="InterPro" id="IPR029063">
    <property type="entry name" value="SAM-dependent_MTases_sf"/>
</dbReference>
<dbReference type="PANTHER" id="PTHR43591">
    <property type="entry name" value="METHYLTRANSFERASE"/>
    <property type="match status" value="1"/>
</dbReference>
<keyword evidence="3" id="KW-0949">S-adenosyl-L-methionine</keyword>
<reference evidence="5 6" key="1">
    <citation type="submission" date="2019-01" db="EMBL/GenBank/DDBJ databases">
        <title>Ktedonosporobacter rubrisoli SCAWS-G2.</title>
        <authorList>
            <person name="Huang Y."/>
            <person name="Yan B."/>
        </authorList>
    </citation>
    <scope>NUCLEOTIDE SEQUENCE [LARGE SCALE GENOMIC DNA]</scope>
    <source>
        <strain evidence="5 6">SCAWS-G2</strain>
    </source>
</reference>
<dbReference type="RefSeq" id="WP_129885983.1">
    <property type="nucleotide sequence ID" value="NZ_CP035758.1"/>
</dbReference>
<gene>
    <name evidence="5" type="ORF">EPA93_04955</name>
</gene>
<protein>
    <submittedName>
        <fullName evidence="5">Methyltransferase domain-containing protein</fullName>
    </submittedName>
</protein>